<organism evidence="2 3">
    <name type="scientific">Actinomadura namibiensis</name>
    <dbReference type="NCBI Taxonomy" id="182080"/>
    <lineage>
        <taxon>Bacteria</taxon>
        <taxon>Bacillati</taxon>
        <taxon>Actinomycetota</taxon>
        <taxon>Actinomycetes</taxon>
        <taxon>Streptosporangiales</taxon>
        <taxon>Thermomonosporaceae</taxon>
        <taxon>Actinomadura</taxon>
    </lineage>
</organism>
<reference evidence="2 3" key="1">
    <citation type="submission" date="2020-08" db="EMBL/GenBank/DDBJ databases">
        <title>Genomic Encyclopedia of Type Strains, Phase IV (KMG-IV): sequencing the most valuable type-strain genomes for metagenomic binning, comparative biology and taxonomic classification.</title>
        <authorList>
            <person name="Goeker M."/>
        </authorList>
    </citation>
    <scope>NUCLEOTIDE SEQUENCE [LARGE SCALE GENOMIC DNA]</scope>
    <source>
        <strain evidence="2 3">DSM 44197</strain>
    </source>
</reference>
<dbReference type="InterPro" id="IPR001387">
    <property type="entry name" value="Cro/C1-type_HTH"/>
</dbReference>
<dbReference type="Gene3D" id="1.10.260.40">
    <property type="entry name" value="lambda repressor-like DNA-binding domains"/>
    <property type="match status" value="1"/>
</dbReference>
<dbReference type="CDD" id="cd00093">
    <property type="entry name" value="HTH_XRE"/>
    <property type="match status" value="1"/>
</dbReference>
<evidence type="ECO:0000259" key="1">
    <source>
        <dbReference type="PROSITE" id="PS50943"/>
    </source>
</evidence>
<dbReference type="EMBL" id="JACJIA010000005">
    <property type="protein sequence ID" value="MBA8952538.1"/>
    <property type="molecule type" value="Genomic_DNA"/>
</dbReference>
<evidence type="ECO:0000313" key="3">
    <source>
        <dbReference type="Proteomes" id="UP000572680"/>
    </source>
</evidence>
<dbReference type="AlphaFoldDB" id="A0A7W3LQR2"/>
<evidence type="ECO:0000313" key="2">
    <source>
        <dbReference type="EMBL" id="MBA8952538.1"/>
    </source>
</evidence>
<dbReference type="Pfam" id="PF13560">
    <property type="entry name" value="HTH_31"/>
    <property type="match status" value="1"/>
</dbReference>
<feature type="domain" description="HTH cro/C1-type" evidence="1">
    <location>
        <begin position="21"/>
        <end position="53"/>
    </location>
</feature>
<dbReference type="GO" id="GO:0003677">
    <property type="term" value="F:DNA binding"/>
    <property type="evidence" value="ECO:0007669"/>
    <property type="project" value="InterPro"/>
</dbReference>
<dbReference type="Proteomes" id="UP000572680">
    <property type="component" value="Unassembled WGS sequence"/>
</dbReference>
<dbReference type="InterPro" id="IPR010982">
    <property type="entry name" value="Lambda_DNA-bd_dom_sf"/>
</dbReference>
<dbReference type="RefSeq" id="WP_182844822.1">
    <property type="nucleotide sequence ID" value="NZ_BAAALP010000005.1"/>
</dbReference>
<keyword evidence="3" id="KW-1185">Reference proteome</keyword>
<dbReference type="InterPro" id="IPR043917">
    <property type="entry name" value="DUF5753"/>
</dbReference>
<protein>
    <submittedName>
        <fullName evidence="2">Transcriptional regulator with XRE-family HTH domain</fullName>
    </submittedName>
</protein>
<accession>A0A7W3LQR2</accession>
<dbReference type="Pfam" id="PF19054">
    <property type="entry name" value="DUF5753"/>
    <property type="match status" value="1"/>
</dbReference>
<dbReference type="PROSITE" id="PS50943">
    <property type="entry name" value="HTH_CROC1"/>
    <property type="match status" value="1"/>
</dbReference>
<gene>
    <name evidence="2" type="ORF">HNR61_004184</name>
</gene>
<comment type="caution">
    <text evidence="2">The sequence shown here is derived from an EMBL/GenBank/DDBJ whole genome shotgun (WGS) entry which is preliminary data.</text>
</comment>
<proteinExistence type="predicted"/>
<sequence>MAARRPRPTPQPALQAFGRQMRRYREQANLLQQAVASRTNTTTSFVSQVETGKKRCQRSFAATVDQLTGAGGALLDLYDDLNRDGSPVPLWFDWPEVEQEAVTLTTYQHSMIPGLLQTPEYAGASLRSEEKSAARMARQQILTRDSPAPTSLVALVDEQVLHRPVGSPEVMRAQLEHLIAMGERPNVTVQVVRSSGEHNGNGGAFVVATMEDRSEVAYMEMTIRAITTDSTDDLAALALTLIDLRSRALPADMSRDFVRRVIEDRWT</sequence>
<dbReference type="SUPFAM" id="SSF47413">
    <property type="entry name" value="lambda repressor-like DNA-binding domains"/>
    <property type="match status" value="1"/>
</dbReference>
<name>A0A7W3LQR2_ACTNM</name>